<proteinExistence type="predicted"/>
<dbReference type="Proteomes" id="UP001234297">
    <property type="component" value="Chromosome 2"/>
</dbReference>
<keyword evidence="2" id="KW-1185">Reference proteome</keyword>
<reference evidence="1 2" key="1">
    <citation type="journal article" date="2022" name="Hortic Res">
        <title>A haplotype resolved chromosomal level avocado genome allows analysis of novel avocado genes.</title>
        <authorList>
            <person name="Nath O."/>
            <person name="Fletcher S.J."/>
            <person name="Hayward A."/>
            <person name="Shaw L.M."/>
            <person name="Masouleh A.K."/>
            <person name="Furtado A."/>
            <person name="Henry R.J."/>
            <person name="Mitter N."/>
        </authorList>
    </citation>
    <scope>NUCLEOTIDE SEQUENCE [LARGE SCALE GENOMIC DNA]</scope>
    <source>
        <strain evidence="2">cv. Hass</strain>
    </source>
</reference>
<comment type="caution">
    <text evidence="1">The sequence shown here is derived from an EMBL/GenBank/DDBJ whole genome shotgun (WGS) entry which is preliminary data.</text>
</comment>
<gene>
    <name evidence="1" type="ORF">MRB53_007646</name>
</gene>
<accession>A0ACC2MKK0</accession>
<evidence type="ECO:0000313" key="1">
    <source>
        <dbReference type="EMBL" id="KAJ8645898.1"/>
    </source>
</evidence>
<sequence length="708" mass="81932">MWEEEVGELQKRGTKSKTDNKMKKNTSPIAEELTEYGGVIDKDLPSHHVYFSDNNGVEKIRKKSKDDKRKKQKGTDTIECTDNDRERHSLGIDSYNVVRAVKVGDNKNKSKERKRGDDMEKCSHKKKKKAADDERIREDSNHMIGEDVEKVEDVKVRKKVAHYEEAGEDYNDRPDTVASKNDHVKESKVLNEKVIGNNKRNNNIKSMDNEKDVQELRKVSNVKEVRKDKDRTSGEGKKKVEHVKEGKNGKRIESCLTQAIAGEPTNGRKEVEDTKGSSDEVCIALNRKQEAVGVKFGKDKKKKSKNVREEEVEAVKSISKEISDEGFEIDERAQDKEAAKVNVNNGELNIKKRKVNADHSTNFSPKKKSKSVSFSERVEVFPSSKDKEHEEDDTLPDDIEHEEDDPLSNDTENDEQDFKDNLVQGKRFSKKEDALVKESVENYIRAHDLGERGLDMILHCSSHPEVRGCWLEIGSALPWRPYRAVYYRAHVLYERSEERKWEPDEYDALRRHYEKHGPNWKALADVMGKHRFHIKDAWRRSKLPNLKRGSWSQDEYQTLFDLVNMDLRMKAFEEKKTKHGMLRDNIAWEAISEKLSTRTNPNCCIKWYDQLASPMVAEGKWDNADDYRLLAALVEVDASCVDDVDWDNLLNHRSGEVCLKRWKQMTKHVGEYRDKAFPEQVELLAARFVPNLLEVLEGENDEFIAMKQ</sequence>
<protein>
    <submittedName>
        <fullName evidence="1">Uncharacterized protein</fullName>
    </submittedName>
</protein>
<evidence type="ECO:0000313" key="2">
    <source>
        <dbReference type="Proteomes" id="UP001234297"/>
    </source>
</evidence>
<dbReference type="EMBL" id="CM056810">
    <property type="protein sequence ID" value="KAJ8645898.1"/>
    <property type="molecule type" value="Genomic_DNA"/>
</dbReference>
<name>A0ACC2MKK0_PERAE</name>
<organism evidence="1 2">
    <name type="scientific">Persea americana</name>
    <name type="common">Avocado</name>
    <dbReference type="NCBI Taxonomy" id="3435"/>
    <lineage>
        <taxon>Eukaryota</taxon>
        <taxon>Viridiplantae</taxon>
        <taxon>Streptophyta</taxon>
        <taxon>Embryophyta</taxon>
        <taxon>Tracheophyta</taxon>
        <taxon>Spermatophyta</taxon>
        <taxon>Magnoliopsida</taxon>
        <taxon>Magnoliidae</taxon>
        <taxon>Laurales</taxon>
        <taxon>Lauraceae</taxon>
        <taxon>Persea</taxon>
    </lineage>
</organism>